<feature type="transmembrane region" description="Helical" evidence="1">
    <location>
        <begin position="7"/>
        <end position="32"/>
    </location>
</feature>
<evidence type="ECO:0000313" key="3">
    <source>
        <dbReference type="Proteomes" id="UP000000305"/>
    </source>
</evidence>
<gene>
    <name evidence="2" type="ORF">DAPPUDRAFT_340344</name>
</gene>
<organism evidence="2 3">
    <name type="scientific">Daphnia pulex</name>
    <name type="common">Water flea</name>
    <dbReference type="NCBI Taxonomy" id="6669"/>
    <lineage>
        <taxon>Eukaryota</taxon>
        <taxon>Metazoa</taxon>
        <taxon>Ecdysozoa</taxon>
        <taxon>Arthropoda</taxon>
        <taxon>Crustacea</taxon>
        <taxon>Branchiopoda</taxon>
        <taxon>Diplostraca</taxon>
        <taxon>Cladocera</taxon>
        <taxon>Anomopoda</taxon>
        <taxon>Daphniidae</taxon>
        <taxon>Daphnia</taxon>
    </lineage>
</organism>
<keyword evidence="1" id="KW-0472">Membrane</keyword>
<accession>E9I425</accession>
<evidence type="ECO:0000313" key="2">
    <source>
        <dbReference type="EMBL" id="EFX61254.1"/>
    </source>
</evidence>
<feature type="transmembrane region" description="Helical" evidence="1">
    <location>
        <begin position="52"/>
        <end position="71"/>
    </location>
</feature>
<reference evidence="2 3" key="1">
    <citation type="journal article" date="2011" name="Science">
        <title>The ecoresponsive genome of Daphnia pulex.</title>
        <authorList>
            <person name="Colbourne J.K."/>
            <person name="Pfrender M.E."/>
            <person name="Gilbert D."/>
            <person name="Thomas W.K."/>
            <person name="Tucker A."/>
            <person name="Oakley T.H."/>
            <person name="Tokishita S."/>
            <person name="Aerts A."/>
            <person name="Arnold G.J."/>
            <person name="Basu M.K."/>
            <person name="Bauer D.J."/>
            <person name="Caceres C.E."/>
            <person name="Carmel L."/>
            <person name="Casola C."/>
            <person name="Choi J.H."/>
            <person name="Detter J.C."/>
            <person name="Dong Q."/>
            <person name="Dusheyko S."/>
            <person name="Eads B.D."/>
            <person name="Frohlich T."/>
            <person name="Geiler-Samerotte K.A."/>
            <person name="Gerlach D."/>
            <person name="Hatcher P."/>
            <person name="Jogdeo S."/>
            <person name="Krijgsveld J."/>
            <person name="Kriventseva E.V."/>
            <person name="Kultz D."/>
            <person name="Laforsch C."/>
            <person name="Lindquist E."/>
            <person name="Lopez J."/>
            <person name="Manak J.R."/>
            <person name="Muller J."/>
            <person name="Pangilinan J."/>
            <person name="Patwardhan R.P."/>
            <person name="Pitluck S."/>
            <person name="Pritham E.J."/>
            <person name="Rechtsteiner A."/>
            <person name="Rho M."/>
            <person name="Rogozin I.B."/>
            <person name="Sakarya O."/>
            <person name="Salamov A."/>
            <person name="Schaack S."/>
            <person name="Shapiro H."/>
            <person name="Shiga Y."/>
            <person name="Skalitzky C."/>
            <person name="Smith Z."/>
            <person name="Souvorov A."/>
            <person name="Sung W."/>
            <person name="Tang Z."/>
            <person name="Tsuchiya D."/>
            <person name="Tu H."/>
            <person name="Vos H."/>
            <person name="Wang M."/>
            <person name="Wolf Y.I."/>
            <person name="Yamagata H."/>
            <person name="Yamada T."/>
            <person name="Ye Y."/>
            <person name="Shaw J.R."/>
            <person name="Andrews J."/>
            <person name="Crease T.J."/>
            <person name="Tang H."/>
            <person name="Lucas S.M."/>
            <person name="Robertson H.M."/>
            <person name="Bork P."/>
            <person name="Koonin E.V."/>
            <person name="Zdobnov E.M."/>
            <person name="Grigoriev I.V."/>
            <person name="Lynch M."/>
            <person name="Boore J.L."/>
        </authorList>
    </citation>
    <scope>NUCLEOTIDE SEQUENCE [LARGE SCALE GENOMIC DNA]</scope>
</reference>
<proteinExistence type="predicted"/>
<name>E9I425_DAPPU</name>
<dbReference type="AlphaFoldDB" id="E9I425"/>
<sequence>MIRRTKFLLAFSIVYWLVVIVGVVLFSVSFQHVPIGSYGLKANFFKPDISPLYYTPGLYDAGVGFYFILFPSTKQCLIDNRVTVINRNLQKLAVTYSLCYRYASP</sequence>
<keyword evidence="1" id="KW-1133">Transmembrane helix</keyword>
<protein>
    <submittedName>
        <fullName evidence="2">Uncharacterized protein</fullName>
    </submittedName>
</protein>
<keyword evidence="3" id="KW-1185">Reference proteome</keyword>
<dbReference type="HOGENOM" id="CLU_2239280_0_0_1"/>
<dbReference type="Proteomes" id="UP000000305">
    <property type="component" value="Unassembled WGS sequence"/>
</dbReference>
<dbReference type="KEGG" id="dpx:DAPPUDRAFT_340344"/>
<dbReference type="EMBL" id="GL734872">
    <property type="protein sequence ID" value="EFX61254.1"/>
    <property type="molecule type" value="Genomic_DNA"/>
</dbReference>
<evidence type="ECO:0000256" key="1">
    <source>
        <dbReference type="SAM" id="Phobius"/>
    </source>
</evidence>
<dbReference type="InParanoid" id="E9I425"/>
<keyword evidence="1" id="KW-0812">Transmembrane</keyword>